<dbReference type="PANTHER" id="PTHR16305">
    <property type="entry name" value="TESTICULAR SOLUBLE ADENYLYL CYCLASE"/>
    <property type="match status" value="1"/>
</dbReference>
<feature type="domain" description="HTH luxR-type" evidence="3">
    <location>
        <begin position="834"/>
        <end position="898"/>
    </location>
</feature>
<keyword evidence="5" id="KW-1185">Reference proteome</keyword>
<dbReference type="SUPFAM" id="SSF48452">
    <property type="entry name" value="TPR-like"/>
    <property type="match status" value="1"/>
</dbReference>
<dbReference type="PROSITE" id="PS50043">
    <property type="entry name" value="HTH_LUXR_2"/>
    <property type="match status" value="1"/>
</dbReference>
<dbReference type="PROSITE" id="PS00622">
    <property type="entry name" value="HTH_LUXR_1"/>
    <property type="match status" value="1"/>
</dbReference>
<dbReference type="InterPro" id="IPR041664">
    <property type="entry name" value="AAA_16"/>
</dbReference>
<dbReference type="PRINTS" id="PR00038">
    <property type="entry name" value="HTHLUXR"/>
</dbReference>
<protein>
    <submittedName>
        <fullName evidence="4">LuxR family transcriptional regulator</fullName>
    </submittedName>
</protein>
<dbReference type="GO" id="GO:0005737">
    <property type="term" value="C:cytoplasm"/>
    <property type="evidence" value="ECO:0007669"/>
    <property type="project" value="TreeGrafter"/>
</dbReference>
<dbReference type="Proteomes" id="UP000619479">
    <property type="component" value="Unassembled WGS sequence"/>
</dbReference>
<evidence type="ECO:0000256" key="2">
    <source>
        <dbReference type="ARBA" id="ARBA00022840"/>
    </source>
</evidence>
<proteinExistence type="predicted"/>
<dbReference type="GO" id="GO:0005524">
    <property type="term" value="F:ATP binding"/>
    <property type="evidence" value="ECO:0007669"/>
    <property type="project" value="UniProtKB-KW"/>
</dbReference>
<sequence>MCEADRRRIMGAVVGEPLVGRAEELGRIATALARTAEPAGAALVLRGAAGMGKSALLARAGDLARERNIRVLSVTGVQAETRLPFAALRQLLDPLGPVALDDAEPPAAGLRALELLSSAGEAGPLCLIVDDAQWIDLQSWEALAFLARRLPDEPLVLLFAVRESDEAAARLAGSGLAETLVGPLAGDAAESLLDLVAADLSPALRSRVLAESGGNPLGLIELAATAGQYAGAGSLPLTARLERTYATVVAALPAAARSLVLVAALDDSEQLGEVLAAGAELTGGPVSPATLQPALSAGLLTTDGVTVRFRHPLIRSAVQQAAGVAERLAAHAALARVLPAESDRSTWHSAAATVRADDRLAHRLAELAARAGRSGAADTAAVAWQRAGELTADPRTRADRLMWAVTAMMKLGDRERAENLLRTLGEHDLDTGQQVRFLWMREAMLGEGWSGKTRHARLLDVVRRLIDQGDDELALDALGMFSLRNWWDPPPPERRTDIVALAERLAIPPDDPRLIRVLAHNAPTERAAEVVARVGERLTAPPSNPDRLFELGDAATSIGDHPAATLLLADAVAGSRLNGHVNTLLAALRSQAWVAAHAGEVRLAVIAGEEAQKLALEMKNFVGAISAKLCLALAEAVRGNDAAAAAHADESERALHSGGRHPFLCVIATARGVALLAAGKPVDAFEQLTRVFDPNDAAYHPYVRLLALAHLAEAGRLADRLPELEPIVDECRALAATAPWPVLTVHLRYATALLAAEPEPAFREALAADLADWPFERARTQLAYGEWLRRHRRPAEARPVLRAALETLTALGVTPWAERARRELRATGETVRAAQDRTAPLTAQELQIAQLAARGLSNQEIARQLYVSPRTVSTHLYRIYPKIGVRSRGGLADALRDS</sequence>
<dbReference type="SMART" id="SM00421">
    <property type="entry name" value="HTH_LUXR"/>
    <property type="match status" value="1"/>
</dbReference>
<dbReference type="AlphaFoldDB" id="A0A919IRX0"/>
<dbReference type="PANTHER" id="PTHR16305:SF35">
    <property type="entry name" value="TRANSCRIPTIONAL ACTIVATOR DOMAIN"/>
    <property type="match status" value="1"/>
</dbReference>
<dbReference type="InterPro" id="IPR016032">
    <property type="entry name" value="Sig_transdc_resp-reg_C-effctor"/>
</dbReference>
<dbReference type="GO" id="GO:0004016">
    <property type="term" value="F:adenylate cyclase activity"/>
    <property type="evidence" value="ECO:0007669"/>
    <property type="project" value="TreeGrafter"/>
</dbReference>
<gene>
    <name evidence="4" type="ORF">Acy02nite_77920</name>
</gene>
<dbReference type="InterPro" id="IPR036388">
    <property type="entry name" value="WH-like_DNA-bd_sf"/>
</dbReference>
<dbReference type="CDD" id="cd06170">
    <property type="entry name" value="LuxR_C_like"/>
    <property type="match status" value="1"/>
</dbReference>
<dbReference type="GO" id="GO:0006355">
    <property type="term" value="P:regulation of DNA-templated transcription"/>
    <property type="evidence" value="ECO:0007669"/>
    <property type="project" value="InterPro"/>
</dbReference>
<keyword evidence="1" id="KW-0547">Nucleotide-binding</keyword>
<dbReference type="Gene3D" id="1.10.10.10">
    <property type="entry name" value="Winged helix-like DNA-binding domain superfamily/Winged helix DNA-binding domain"/>
    <property type="match status" value="1"/>
</dbReference>
<dbReference type="InterPro" id="IPR011990">
    <property type="entry name" value="TPR-like_helical_dom_sf"/>
</dbReference>
<evidence type="ECO:0000256" key="1">
    <source>
        <dbReference type="ARBA" id="ARBA00022741"/>
    </source>
</evidence>
<name>A0A919IRX0_9ACTN</name>
<evidence type="ECO:0000313" key="4">
    <source>
        <dbReference type="EMBL" id="GID69911.1"/>
    </source>
</evidence>
<comment type="caution">
    <text evidence="4">The sequence shown here is derived from an EMBL/GenBank/DDBJ whole genome shotgun (WGS) entry which is preliminary data.</text>
</comment>
<evidence type="ECO:0000259" key="3">
    <source>
        <dbReference type="PROSITE" id="PS50043"/>
    </source>
</evidence>
<evidence type="ECO:0000313" key="5">
    <source>
        <dbReference type="Proteomes" id="UP000619479"/>
    </source>
</evidence>
<accession>A0A919IRX0</accession>
<dbReference type="SUPFAM" id="SSF46894">
    <property type="entry name" value="C-terminal effector domain of the bipartite response regulators"/>
    <property type="match status" value="1"/>
</dbReference>
<reference evidence="4" key="1">
    <citation type="submission" date="2021-01" db="EMBL/GenBank/DDBJ databases">
        <title>Whole genome shotgun sequence of Actinoplanes cyaneus NBRC 14990.</title>
        <authorList>
            <person name="Komaki H."/>
            <person name="Tamura T."/>
        </authorList>
    </citation>
    <scope>NUCLEOTIDE SEQUENCE</scope>
    <source>
        <strain evidence="4">NBRC 14990</strain>
    </source>
</reference>
<dbReference type="InterPro" id="IPR027417">
    <property type="entry name" value="P-loop_NTPase"/>
</dbReference>
<keyword evidence="2" id="KW-0067">ATP-binding</keyword>
<dbReference type="Pfam" id="PF13191">
    <property type="entry name" value="AAA_16"/>
    <property type="match status" value="1"/>
</dbReference>
<dbReference type="Pfam" id="PF00196">
    <property type="entry name" value="GerE"/>
    <property type="match status" value="1"/>
</dbReference>
<dbReference type="SUPFAM" id="SSF52540">
    <property type="entry name" value="P-loop containing nucleoside triphosphate hydrolases"/>
    <property type="match status" value="1"/>
</dbReference>
<organism evidence="4 5">
    <name type="scientific">Actinoplanes cyaneus</name>
    <dbReference type="NCBI Taxonomy" id="52696"/>
    <lineage>
        <taxon>Bacteria</taxon>
        <taxon>Bacillati</taxon>
        <taxon>Actinomycetota</taxon>
        <taxon>Actinomycetes</taxon>
        <taxon>Micromonosporales</taxon>
        <taxon>Micromonosporaceae</taxon>
        <taxon>Actinoplanes</taxon>
    </lineage>
</organism>
<dbReference type="InterPro" id="IPR000792">
    <property type="entry name" value="Tscrpt_reg_LuxR_C"/>
</dbReference>
<dbReference type="GO" id="GO:0003677">
    <property type="term" value="F:DNA binding"/>
    <property type="evidence" value="ECO:0007669"/>
    <property type="project" value="InterPro"/>
</dbReference>
<dbReference type="EMBL" id="BOMH01000068">
    <property type="protein sequence ID" value="GID69911.1"/>
    <property type="molecule type" value="Genomic_DNA"/>
</dbReference>